<evidence type="ECO:0000313" key="1">
    <source>
        <dbReference type="EMBL" id="KAJ4710857.1"/>
    </source>
</evidence>
<organism evidence="1 2">
    <name type="scientific">Melia azedarach</name>
    <name type="common">Chinaberry tree</name>
    <dbReference type="NCBI Taxonomy" id="155640"/>
    <lineage>
        <taxon>Eukaryota</taxon>
        <taxon>Viridiplantae</taxon>
        <taxon>Streptophyta</taxon>
        <taxon>Embryophyta</taxon>
        <taxon>Tracheophyta</taxon>
        <taxon>Spermatophyta</taxon>
        <taxon>Magnoliopsida</taxon>
        <taxon>eudicotyledons</taxon>
        <taxon>Gunneridae</taxon>
        <taxon>Pentapetalae</taxon>
        <taxon>rosids</taxon>
        <taxon>malvids</taxon>
        <taxon>Sapindales</taxon>
        <taxon>Meliaceae</taxon>
        <taxon>Melia</taxon>
    </lineage>
</organism>
<accession>A0ACC1XHC8</accession>
<gene>
    <name evidence="1" type="ORF">OWV82_016974</name>
</gene>
<evidence type="ECO:0000313" key="2">
    <source>
        <dbReference type="Proteomes" id="UP001164539"/>
    </source>
</evidence>
<reference evidence="1 2" key="1">
    <citation type="journal article" date="2023" name="Science">
        <title>Complex scaffold remodeling in plant triterpene biosynthesis.</title>
        <authorList>
            <person name="De La Pena R."/>
            <person name="Hodgson H."/>
            <person name="Liu J.C."/>
            <person name="Stephenson M.J."/>
            <person name="Martin A.C."/>
            <person name="Owen C."/>
            <person name="Harkess A."/>
            <person name="Leebens-Mack J."/>
            <person name="Jimenez L.E."/>
            <person name="Osbourn A."/>
            <person name="Sattely E.S."/>
        </authorList>
    </citation>
    <scope>NUCLEOTIDE SEQUENCE [LARGE SCALE GENOMIC DNA]</scope>
    <source>
        <strain evidence="2">cv. JPN11</strain>
        <tissue evidence="1">Leaf</tissue>
    </source>
</reference>
<protein>
    <submittedName>
        <fullName evidence="1">Endoplasmic reticulum metallopeptidase 1</fullName>
    </submittedName>
</protein>
<comment type="caution">
    <text evidence="1">The sequence shown here is derived from an EMBL/GenBank/DDBJ whole genome shotgun (WGS) entry which is preliminary data.</text>
</comment>
<proteinExistence type="predicted"/>
<dbReference type="EMBL" id="CM051402">
    <property type="protein sequence ID" value="KAJ4710857.1"/>
    <property type="molecule type" value="Genomic_DNA"/>
</dbReference>
<name>A0ACC1XHC8_MELAZ</name>
<dbReference type="Proteomes" id="UP001164539">
    <property type="component" value="Chromosome 9"/>
</dbReference>
<sequence>MAFRFDSRDVSAFKFLFLLAIMYGLTSALVYSIVHMKFIKPLDFDAPLDRFSEARAIQHVRVLADEIDGRQEGRPGLREAAVYIKTQLEMLKERAGSKLRIEIEENVVNGSFSMKFLGHNISLGYRNHTNILVRMSSPDSRDTDPSVLMNGHFDGPLGSPGAGDCGSCVASMLELARLIVDSSWIPARPIIFLFNGGEELFMLGAHGFMKTHKWRDSVGAVINVEASGTGGLDLVCQSGPSSWPSQVYAQSAVYPMAHSAAQDVFPVIPGDTDYRIFSQDHGNIPGLDIIFLLGGYYYHTAYDTVDRLLPGSIQVRGENLFSVLKAFSNSSKLENVHERESLEATANENKDERAIFFDYLTFFIIFYSRDIAMVLHRIPIVIFVAVPFFLRLLNSGLHSWFATYCDFVKGTMLHTIGIILAIIFPIIFSVLRLLFSSYAMSWFAHPFLAFMMFIPCALLGLLIPRIVWSHFPLSQDAALLKTSREALSDEARFWGAFGFYAMLTMAYLVAGLSGGFLTFILSASMIPAWIFFCLSAKFYGCQSMRSTIFYVVPLIPCVTYSVYFGGFLVQFLIEKMGMVGAVPPPYGYYIQDIGVAAIIGVVTGWCVGPLIPICGRWLARSSVLQFLLHLSVLALALSLQFFPYSTDAPKRVIFQHTLITADANQIAESSYDISVLDSNSFPFLFKYAPEVAKGLHIGSEFSFEAATVSQREIWMALFPVSFLFSRSLKFPTRSDEILKQYNYFPYLSNYKPHTTSGDGSRRVYLELSLGSLEEVWVAVLNITGPLSGWSFADNKLPDPEKADGCPPSYIIRLSGSSHENWTFWLEASSSEYLRVEVAVLDQVLVDEAKKLKGLFPDWADVTAYSSFLSSYIF</sequence>
<keyword evidence="2" id="KW-1185">Reference proteome</keyword>